<dbReference type="Pfam" id="PF00196">
    <property type="entry name" value="GerE"/>
    <property type="match status" value="1"/>
</dbReference>
<keyword evidence="3" id="KW-1185">Reference proteome</keyword>
<dbReference type="PANTHER" id="PTHR47691:SF3">
    <property type="entry name" value="HTH-TYPE TRANSCRIPTIONAL REGULATOR RV0890C-RELATED"/>
    <property type="match status" value="1"/>
</dbReference>
<dbReference type="Gene3D" id="1.10.10.10">
    <property type="entry name" value="Winged helix-like DNA-binding domain superfamily/Winged helix DNA-binding domain"/>
    <property type="match status" value="1"/>
</dbReference>
<dbReference type="GO" id="GO:0006355">
    <property type="term" value="P:regulation of DNA-templated transcription"/>
    <property type="evidence" value="ECO:0007669"/>
    <property type="project" value="InterPro"/>
</dbReference>
<dbReference type="Pfam" id="PF00931">
    <property type="entry name" value="NB-ARC"/>
    <property type="match status" value="1"/>
</dbReference>
<proteinExistence type="predicted"/>
<name>A0A840F8I6_9ACTN</name>
<dbReference type="InterPro" id="IPR002182">
    <property type="entry name" value="NB-ARC"/>
</dbReference>
<dbReference type="CDD" id="cd06170">
    <property type="entry name" value="LuxR_C_like"/>
    <property type="match status" value="1"/>
</dbReference>
<dbReference type="AlphaFoldDB" id="A0A840F8I6"/>
<keyword evidence="2" id="KW-0238">DNA-binding</keyword>
<reference evidence="2 3" key="1">
    <citation type="submission" date="2020-08" db="EMBL/GenBank/DDBJ databases">
        <title>Sequencing the genomes of 1000 actinobacteria strains.</title>
        <authorList>
            <person name="Klenk H.-P."/>
        </authorList>
    </citation>
    <scope>NUCLEOTIDE SEQUENCE [LARGE SCALE GENOMIC DNA]</scope>
    <source>
        <strain evidence="2 3">DSM 45298</strain>
    </source>
</reference>
<dbReference type="SUPFAM" id="SSF46894">
    <property type="entry name" value="C-terminal effector domain of the bipartite response regulators"/>
    <property type="match status" value="1"/>
</dbReference>
<dbReference type="Gene3D" id="3.40.50.300">
    <property type="entry name" value="P-loop containing nucleotide triphosphate hydrolases"/>
    <property type="match status" value="1"/>
</dbReference>
<dbReference type="PROSITE" id="PS00622">
    <property type="entry name" value="HTH_LUXR_1"/>
    <property type="match status" value="1"/>
</dbReference>
<dbReference type="Pfam" id="PF13384">
    <property type="entry name" value="HTH_23"/>
    <property type="match status" value="1"/>
</dbReference>
<feature type="domain" description="HTH luxR-type" evidence="1">
    <location>
        <begin position="800"/>
        <end position="864"/>
    </location>
</feature>
<dbReference type="SUPFAM" id="SSF48452">
    <property type="entry name" value="TPR-like"/>
    <property type="match status" value="1"/>
</dbReference>
<dbReference type="PRINTS" id="PR00038">
    <property type="entry name" value="HTHLUXR"/>
</dbReference>
<evidence type="ECO:0000259" key="1">
    <source>
        <dbReference type="PROSITE" id="PS50043"/>
    </source>
</evidence>
<accession>A0A840F8I6</accession>
<comment type="caution">
    <text evidence="2">The sequence shown here is derived from an EMBL/GenBank/DDBJ whole genome shotgun (WGS) entry which is preliminary data.</text>
</comment>
<dbReference type="InterPro" id="IPR036388">
    <property type="entry name" value="WH-like_DNA-bd_sf"/>
</dbReference>
<dbReference type="PANTHER" id="PTHR47691">
    <property type="entry name" value="REGULATOR-RELATED"/>
    <property type="match status" value="1"/>
</dbReference>
<dbReference type="GO" id="GO:0003677">
    <property type="term" value="F:DNA binding"/>
    <property type="evidence" value="ECO:0007669"/>
    <property type="project" value="UniProtKB-KW"/>
</dbReference>
<dbReference type="InterPro" id="IPR016032">
    <property type="entry name" value="Sig_transdc_resp-reg_C-effctor"/>
</dbReference>
<dbReference type="SMART" id="SM00421">
    <property type="entry name" value="HTH_LUXR"/>
    <property type="match status" value="1"/>
</dbReference>
<evidence type="ECO:0000313" key="3">
    <source>
        <dbReference type="Proteomes" id="UP000551501"/>
    </source>
</evidence>
<dbReference type="PRINTS" id="PR00364">
    <property type="entry name" value="DISEASERSIST"/>
</dbReference>
<dbReference type="PROSITE" id="PS50043">
    <property type="entry name" value="HTH_LUXR_2"/>
    <property type="match status" value="1"/>
</dbReference>
<organism evidence="2 3">
    <name type="scientific">Gordonia humi</name>
    <dbReference type="NCBI Taxonomy" id="686429"/>
    <lineage>
        <taxon>Bacteria</taxon>
        <taxon>Bacillati</taxon>
        <taxon>Actinomycetota</taxon>
        <taxon>Actinomycetes</taxon>
        <taxon>Mycobacteriales</taxon>
        <taxon>Gordoniaceae</taxon>
        <taxon>Gordonia</taxon>
    </lineage>
</organism>
<dbReference type="InterPro" id="IPR011990">
    <property type="entry name" value="TPR-like_helical_dom_sf"/>
</dbReference>
<dbReference type="InterPro" id="IPR027417">
    <property type="entry name" value="P-loop_NTPase"/>
</dbReference>
<dbReference type="GO" id="GO:0043531">
    <property type="term" value="F:ADP binding"/>
    <property type="evidence" value="ECO:0007669"/>
    <property type="project" value="InterPro"/>
</dbReference>
<protein>
    <submittedName>
        <fullName evidence="2">Putative ATPase/DNA-binding CsgD family transcriptional regulator</fullName>
    </submittedName>
</protein>
<gene>
    <name evidence="2" type="ORF">BKA16_004451</name>
</gene>
<dbReference type="EMBL" id="JACIFP010000001">
    <property type="protein sequence ID" value="MBB4137899.1"/>
    <property type="molecule type" value="Genomic_DNA"/>
</dbReference>
<sequence length="864" mass="93978">MNADEWAQIRRCHDDGESIKGIAARLGMSRNTVRRALSLPSPPDDHRRHRGSVADDADRAIRDVIAREPEVTIAEIGRRIDWQHSRTLLARKVRDVRAENAVGAVASGSPGLPGQTTSFVGRRRELRELRCLLGESRLVSVVGPGGIGKSRVALQAAEEFRRAFPDGVRFVEFASVRSADLLSQTVCDALALETRAASDVSADDALIAYLRDRRMLLVLDNCEHVVDGAAELAARLLEQTGRLRILVTSRELLAVPGENVFHLQPLPMAADGAGAPELFARRASAVLSGFELDEQNVEAVQRICERLDGLPLAIELACTRLSVLSVHDLADYLDRRMSLLGVTSRDLAPRHRSLQATVDWSYELCTTREQLLWQRAAIFAGGFDLDAVEAVCTDDALPAEDVLDCVSALVAKSVLIGESSDGRMRFRMLETIRQYGWGKTPRHEQHRLHARLLDCCTRMIVDSDEHWYGPDQLAKATVVGSNRGNIRAALHWVMTTSGDPDAVAVAAEALGSARFLWACGISIREHRMWLTQALELDGVDARAKGRILSVLALVQTLQGDRDAAEYSVLRAREISAGLDPVTDAFAQHTAGLREFFAGDVGQARVLLDEAETRYRVIGGGPALLATLQVHRGMLLSVTQDVDAAEAAFTEVHDGSAAIGERWFHAYATYGLGLVALLRGEEDAAAELATEALSGHRDFGDVVGTTLMTDLLGWALAARGDGRRAAVVLGAASAMWGSVGRQLYGSERWNAMRTKALDDARRHCGEGVFDRAWTAGTAMSAADLDEFLFDRQVSPAPDTDDDLRLAGLSPREREVADLVAAGMTNREIAERLVLSTRTVEGHVEHLLGKLGLTRRTEVSAVVGAA</sequence>
<evidence type="ECO:0000313" key="2">
    <source>
        <dbReference type="EMBL" id="MBB4137899.1"/>
    </source>
</evidence>
<dbReference type="Proteomes" id="UP000551501">
    <property type="component" value="Unassembled WGS sequence"/>
</dbReference>
<dbReference type="SUPFAM" id="SSF52540">
    <property type="entry name" value="P-loop containing nucleoside triphosphate hydrolases"/>
    <property type="match status" value="1"/>
</dbReference>
<dbReference type="InterPro" id="IPR000792">
    <property type="entry name" value="Tscrpt_reg_LuxR_C"/>
</dbReference>
<dbReference type="Gene3D" id="1.25.40.10">
    <property type="entry name" value="Tetratricopeptide repeat domain"/>
    <property type="match status" value="1"/>
</dbReference>